<evidence type="ECO:0000256" key="13">
    <source>
        <dbReference type="ARBA" id="ARBA00030360"/>
    </source>
</evidence>
<dbReference type="GO" id="GO:0005743">
    <property type="term" value="C:mitochondrial inner membrane"/>
    <property type="evidence" value="ECO:0007669"/>
    <property type="project" value="UniProtKB-SubCell"/>
</dbReference>
<organism evidence="16">
    <name type="scientific">Medioppia subpectinata</name>
    <dbReference type="NCBI Taxonomy" id="1979941"/>
    <lineage>
        <taxon>Eukaryota</taxon>
        <taxon>Metazoa</taxon>
        <taxon>Ecdysozoa</taxon>
        <taxon>Arthropoda</taxon>
        <taxon>Chelicerata</taxon>
        <taxon>Arachnida</taxon>
        <taxon>Acari</taxon>
        <taxon>Acariformes</taxon>
        <taxon>Sarcoptiformes</taxon>
        <taxon>Oribatida</taxon>
        <taxon>Brachypylina</taxon>
        <taxon>Oppioidea</taxon>
        <taxon>Oppiidae</taxon>
        <taxon>Medioppia</taxon>
    </lineage>
</organism>
<evidence type="ECO:0000256" key="9">
    <source>
        <dbReference type="ARBA" id="ARBA00022982"/>
    </source>
</evidence>
<evidence type="ECO:0000256" key="14">
    <source>
        <dbReference type="ARBA" id="ARBA00033401"/>
    </source>
</evidence>
<keyword evidence="6" id="KW-0813">Transport</keyword>
<keyword evidence="7" id="KW-0679">Respiratory chain</keyword>
<keyword evidence="8" id="KW-0999">Mitochondrion inner membrane</keyword>
<keyword evidence="12" id="KW-0472">Membrane</keyword>
<evidence type="ECO:0000313" key="16">
    <source>
        <dbReference type="EMBL" id="CAD7623289.1"/>
    </source>
</evidence>
<dbReference type="PANTHER" id="PTHR12485">
    <property type="entry name" value="NADH-UBIQUINONE OXIDOREDUCTASE SUBUNIT B"/>
    <property type="match status" value="1"/>
</dbReference>
<dbReference type="GO" id="GO:0006120">
    <property type="term" value="P:mitochondrial electron transport, NADH to ubiquinone"/>
    <property type="evidence" value="ECO:0007669"/>
    <property type="project" value="TreeGrafter"/>
</dbReference>
<comment type="similarity">
    <text evidence="3">Belongs to the complex I NDUFA7 subunit family.</text>
</comment>
<comment type="function">
    <text evidence="1">Accessory subunit of the mitochondrial membrane respiratory chain NADH dehydrogenase (Complex I), that is believed not to be involved in catalysis. Complex I functions in the transfer of electrons from NADH to the respiratory chain. The immediate electron acceptor for the enzyme is believed to be ubiquinone.</text>
</comment>
<evidence type="ECO:0000256" key="3">
    <source>
        <dbReference type="ARBA" id="ARBA00005482"/>
    </source>
</evidence>
<evidence type="ECO:0000256" key="7">
    <source>
        <dbReference type="ARBA" id="ARBA00022660"/>
    </source>
</evidence>
<keyword evidence="17" id="KW-1185">Reference proteome</keyword>
<evidence type="ECO:0000256" key="6">
    <source>
        <dbReference type="ARBA" id="ARBA00022448"/>
    </source>
</evidence>
<evidence type="ECO:0000256" key="2">
    <source>
        <dbReference type="ARBA" id="ARBA00004443"/>
    </source>
</evidence>
<dbReference type="InterPro" id="IPR009947">
    <property type="entry name" value="NDUA7"/>
</dbReference>
<evidence type="ECO:0000256" key="15">
    <source>
        <dbReference type="SAM" id="MobiDB-lite"/>
    </source>
</evidence>
<keyword evidence="9" id="KW-0249">Electron transport</keyword>
<evidence type="ECO:0000313" key="17">
    <source>
        <dbReference type="Proteomes" id="UP000759131"/>
    </source>
</evidence>
<evidence type="ECO:0000256" key="5">
    <source>
        <dbReference type="ARBA" id="ARBA00016383"/>
    </source>
</evidence>
<keyword evidence="11" id="KW-0496">Mitochondrion</keyword>
<dbReference type="Proteomes" id="UP000759131">
    <property type="component" value="Unassembled WGS sequence"/>
</dbReference>
<sequence length="106" mass="11946">MSSGGHRDVGPLLQMLRSFLRGRSWNEQLRQPQHLSHRPYPSAQLPGGPSHETSANYYYTRDARRLVTPPVQVMDNTAKQLTQSGVKEAPLVSKTAPKPGFTYNWD</sequence>
<evidence type="ECO:0000256" key="1">
    <source>
        <dbReference type="ARBA" id="ARBA00003195"/>
    </source>
</evidence>
<evidence type="ECO:0000256" key="10">
    <source>
        <dbReference type="ARBA" id="ARBA00022990"/>
    </source>
</evidence>
<comment type="subunit">
    <text evidence="4">Complex I is composed of 45 different subunits.</text>
</comment>
<evidence type="ECO:0000256" key="4">
    <source>
        <dbReference type="ARBA" id="ARBA00011533"/>
    </source>
</evidence>
<gene>
    <name evidence="16" type="ORF">OSB1V03_LOCUS3746</name>
</gene>
<feature type="region of interest" description="Disordered" evidence="15">
    <location>
        <begin position="30"/>
        <end position="55"/>
    </location>
</feature>
<evidence type="ECO:0000256" key="8">
    <source>
        <dbReference type="ARBA" id="ARBA00022792"/>
    </source>
</evidence>
<evidence type="ECO:0000256" key="12">
    <source>
        <dbReference type="ARBA" id="ARBA00023136"/>
    </source>
</evidence>
<comment type="subcellular location">
    <subcellularLocation>
        <location evidence="2">Mitochondrion inner membrane</location>
        <topology evidence="2">Peripheral membrane protein</topology>
        <orientation evidence="2">Matrix side</orientation>
    </subcellularLocation>
</comment>
<dbReference type="OrthoDB" id="10063829at2759"/>
<evidence type="ECO:0000256" key="11">
    <source>
        <dbReference type="ARBA" id="ARBA00023128"/>
    </source>
</evidence>
<accession>A0A7R9KI85</accession>
<protein>
    <recommendedName>
        <fullName evidence="5">NADH dehydrogenase [ubiquinone] 1 alpha subcomplex subunit 7</fullName>
    </recommendedName>
    <alternativeName>
        <fullName evidence="14">Complex I-B14.5a</fullName>
    </alternativeName>
    <alternativeName>
        <fullName evidence="13">NADH-ubiquinone oxidoreductase subunit B14.5a</fullName>
    </alternativeName>
</protein>
<proteinExistence type="inferred from homology"/>
<reference evidence="16" key="1">
    <citation type="submission" date="2020-11" db="EMBL/GenBank/DDBJ databases">
        <authorList>
            <person name="Tran Van P."/>
        </authorList>
    </citation>
    <scope>NUCLEOTIDE SEQUENCE</scope>
</reference>
<dbReference type="EMBL" id="OC856142">
    <property type="protein sequence ID" value="CAD7623289.1"/>
    <property type="molecule type" value="Genomic_DNA"/>
</dbReference>
<keyword evidence="10" id="KW-0007">Acetylation</keyword>
<name>A0A7R9KI85_9ACAR</name>
<dbReference type="Pfam" id="PF07347">
    <property type="entry name" value="CI-B14_5a"/>
    <property type="match status" value="1"/>
</dbReference>
<dbReference type="AlphaFoldDB" id="A0A7R9KI85"/>
<dbReference type="EMBL" id="CAJPIZ010001567">
    <property type="protein sequence ID" value="CAG2103719.1"/>
    <property type="molecule type" value="Genomic_DNA"/>
</dbReference>
<dbReference type="PANTHER" id="PTHR12485:SF1">
    <property type="entry name" value="NADH DEHYDROGENASE [UBIQUINONE] 1 ALPHA SUBCOMPLEX SUBUNIT 7"/>
    <property type="match status" value="1"/>
</dbReference>